<comment type="caution">
    <text evidence="1">The sequence shown here is derived from an EMBL/GenBank/DDBJ whole genome shotgun (WGS) entry which is preliminary data.</text>
</comment>
<organism evidence="1 2">
    <name type="scientific">Ensete ventricosum</name>
    <name type="common">Abyssinian banana</name>
    <name type="synonym">Musa ensete</name>
    <dbReference type="NCBI Taxonomy" id="4639"/>
    <lineage>
        <taxon>Eukaryota</taxon>
        <taxon>Viridiplantae</taxon>
        <taxon>Streptophyta</taxon>
        <taxon>Embryophyta</taxon>
        <taxon>Tracheophyta</taxon>
        <taxon>Spermatophyta</taxon>
        <taxon>Magnoliopsida</taxon>
        <taxon>Liliopsida</taxon>
        <taxon>Zingiberales</taxon>
        <taxon>Musaceae</taxon>
        <taxon>Ensete</taxon>
    </lineage>
</organism>
<protein>
    <submittedName>
        <fullName evidence="1">Uncharacterized protein</fullName>
    </submittedName>
</protein>
<name>A0AAV8QU61_ENSVE</name>
<dbReference type="Proteomes" id="UP001222027">
    <property type="component" value="Unassembled WGS sequence"/>
</dbReference>
<evidence type="ECO:0000313" key="2">
    <source>
        <dbReference type="Proteomes" id="UP001222027"/>
    </source>
</evidence>
<reference evidence="1 2" key="1">
    <citation type="submission" date="2022-12" db="EMBL/GenBank/DDBJ databases">
        <title>Chromosome-scale assembly of the Ensete ventricosum genome.</title>
        <authorList>
            <person name="Dussert Y."/>
            <person name="Stocks J."/>
            <person name="Wendawek A."/>
            <person name="Woldeyes F."/>
            <person name="Nichols R.A."/>
            <person name="Borrell J.S."/>
        </authorList>
    </citation>
    <scope>NUCLEOTIDE SEQUENCE [LARGE SCALE GENOMIC DNA]</scope>
    <source>
        <strain evidence="2">cv. Maze</strain>
        <tissue evidence="1">Seeds</tissue>
    </source>
</reference>
<dbReference type="EMBL" id="JAQQAF010000006">
    <property type="protein sequence ID" value="KAJ8479455.1"/>
    <property type="molecule type" value="Genomic_DNA"/>
</dbReference>
<keyword evidence="2" id="KW-1185">Reference proteome</keyword>
<evidence type="ECO:0000313" key="1">
    <source>
        <dbReference type="EMBL" id="KAJ8479455.1"/>
    </source>
</evidence>
<gene>
    <name evidence="1" type="ORF">OPV22_023182</name>
</gene>
<proteinExistence type="predicted"/>
<accession>A0AAV8QU61</accession>
<dbReference type="AlphaFoldDB" id="A0AAV8QU61"/>
<sequence length="80" mass="9036">MLLLKLCDTEPGGHGTPFIGQRLEILHHCLTFYDDMYRRNEQEKVKAGGRIRQVTDAISALHVNGDSFRGPDHKTSSKLD</sequence>